<organism evidence="11 12">
    <name type="scientific">Cohnella hongkongensis</name>
    <dbReference type="NCBI Taxonomy" id="178337"/>
    <lineage>
        <taxon>Bacteria</taxon>
        <taxon>Bacillati</taxon>
        <taxon>Bacillota</taxon>
        <taxon>Bacilli</taxon>
        <taxon>Bacillales</taxon>
        <taxon>Paenibacillaceae</taxon>
        <taxon>Cohnella</taxon>
    </lineage>
</organism>
<dbReference type="PROSITE" id="PS50983">
    <property type="entry name" value="FE_B12_PBP"/>
    <property type="match status" value="1"/>
</dbReference>
<evidence type="ECO:0000256" key="5">
    <source>
        <dbReference type="ARBA" id="ARBA00023015"/>
    </source>
</evidence>
<dbReference type="EMBL" id="JBHSEP010000025">
    <property type="protein sequence ID" value="MFC4601401.1"/>
    <property type="molecule type" value="Genomic_DNA"/>
</dbReference>
<name>A0ABV9FHC6_9BACL</name>
<dbReference type="RefSeq" id="WP_378101413.1">
    <property type="nucleotide sequence ID" value="NZ_JBHSEP010000025.1"/>
</dbReference>
<gene>
    <name evidence="11" type="ORF">ACFO3S_24370</name>
</gene>
<feature type="domain" description="HTH araC/xylS-type" evidence="9">
    <location>
        <begin position="170"/>
        <end position="268"/>
    </location>
</feature>
<dbReference type="Gene3D" id="1.10.10.60">
    <property type="entry name" value="Homeodomain-like"/>
    <property type="match status" value="2"/>
</dbReference>
<evidence type="ECO:0000256" key="2">
    <source>
        <dbReference type="ARBA" id="ARBA00008814"/>
    </source>
</evidence>
<dbReference type="InterPro" id="IPR037923">
    <property type="entry name" value="HTH-like"/>
</dbReference>
<dbReference type="SUPFAM" id="SSF51215">
    <property type="entry name" value="Regulatory protein AraC"/>
    <property type="match status" value="1"/>
</dbReference>
<keyword evidence="12" id="KW-1185">Reference proteome</keyword>
<dbReference type="Proteomes" id="UP001596028">
    <property type="component" value="Unassembled WGS sequence"/>
</dbReference>
<dbReference type="SUPFAM" id="SSF53807">
    <property type="entry name" value="Helical backbone' metal receptor"/>
    <property type="match status" value="1"/>
</dbReference>
<evidence type="ECO:0000256" key="1">
    <source>
        <dbReference type="ARBA" id="ARBA00004196"/>
    </source>
</evidence>
<dbReference type="InterPro" id="IPR020449">
    <property type="entry name" value="Tscrpt_reg_AraC-type_HTH"/>
</dbReference>
<keyword evidence="5" id="KW-0805">Transcription regulation</keyword>
<keyword evidence="3" id="KW-0813">Transport</keyword>
<evidence type="ECO:0000259" key="10">
    <source>
        <dbReference type="PROSITE" id="PS50983"/>
    </source>
</evidence>
<dbReference type="PRINTS" id="PR00032">
    <property type="entry name" value="HTHARAC"/>
</dbReference>
<comment type="subcellular location">
    <subcellularLocation>
        <location evidence="1">Cell envelope</location>
    </subcellularLocation>
</comment>
<keyword evidence="8" id="KW-0175">Coiled coil</keyword>
<reference evidence="12" key="1">
    <citation type="journal article" date="2019" name="Int. J. Syst. Evol. Microbiol.">
        <title>The Global Catalogue of Microorganisms (GCM) 10K type strain sequencing project: providing services to taxonomists for standard genome sequencing and annotation.</title>
        <authorList>
            <consortium name="The Broad Institute Genomics Platform"/>
            <consortium name="The Broad Institute Genome Sequencing Center for Infectious Disease"/>
            <person name="Wu L."/>
            <person name="Ma J."/>
        </authorList>
    </citation>
    <scope>NUCLEOTIDE SEQUENCE [LARGE SCALE GENOMIC DNA]</scope>
    <source>
        <strain evidence="12">CCUG 49571</strain>
    </source>
</reference>
<sequence length="529" mass="59795">MSQSEHPSHAPPLILLEGIEHRVLNEGEASCWLDRHTLLFVAAGSGEATVDGCRRPAARGKCFLLLPEQAVHLRGEPSSALAYYRVSFSVGHDPDGLFARNAALVFEPCTRLEDRLQELLLPSPDPAGEDGWRGLDGFQRHIRFQTMLFEVLRRLQAERQGAENARQAVERTIDYLHRSYSEEIEIGRLAQEASLSRWQYGSLFKSLTGQTPARYLNALRIEQAKKLLASSSARIHDIADRVGFRDEYYFSRRFKQTTGMSPTQFAQRCGRSPRIFSIQYLGELLALGVRPIGTNRSMLQALPEACADVSPVDEPLDLGQLSKLEPDLILYPSYLPSEVAGQLSRVATAVEIDWEADVYTRLQEIGRLLGRAKEAERWIVRYKEKASEAKARLRNAVRKGETASAFIVHMDGLFVYAGHHFGHTLYEGVGFEPSPGIRALMERNRNAKWQEIRIEDLPQYAGDRVFLALPGQDENGGQGREVLRHPVWRSLPAVRQGRSYVVNDSWANYNPVTLDRHLDDTVRRLLRSR</sequence>
<dbReference type="PROSITE" id="PS01124">
    <property type="entry name" value="HTH_ARAC_FAMILY_2"/>
    <property type="match status" value="1"/>
</dbReference>
<dbReference type="InterPro" id="IPR051313">
    <property type="entry name" value="Bact_iron-sidero_bind"/>
</dbReference>
<dbReference type="PROSITE" id="PS00041">
    <property type="entry name" value="HTH_ARAC_FAMILY_1"/>
    <property type="match status" value="1"/>
</dbReference>
<dbReference type="PANTHER" id="PTHR30532">
    <property type="entry name" value="IRON III DICITRATE-BINDING PERIPLASMIC PROTEIN"/>
    <property type="match status" value="1"/>
</dbReference>
<comment type="caution">
    <text evidence="11">The sequence shown here is derived from an EMBL/GenBank/DDBJ whole genome shotgun (WGS) entry which is preliminary data.</text>
</comment>
<keyword evidence="6" id="KW-0238">DNA-binding</keyword>
<keyword evidence="7" id="KW-0804">Transcription</keyword>
<evidence type="ECO:0000313" key="12">
    <source>
        <dbReference type="Proteomes" id="UP001596028"/>
    </source>
</evidence>
<dbReference type="PANTHER" id="PTHR30532:SF26">
    <property type="entry name" value="IRON(3+)-HYDROXAMATE-BINDING PROTEIN FHUD"/>
    <property type="match status" value="1"/>
</dbReference>
<dbReference type="Pfam" id="PF01497">
    <property type="entry name" value="Peripla_BP_2"/>
    <property type="match status" value="1"/>
</dbReference>
<accession>A0ABV9FHC6</accession>
<dbReference type="Pfam" id="PF12833">
    <property type="entry name" value="HTH_18"/>
    <property type="match status" value="1"/>
</dbReference>
<comment type="similarity">
    <text evidence="2">Belongs to the bacterial solute-binding protein 8 family.</text>
</comment>
<feature type="domain" description="Fe/B12 periplasmic-binding" evidence="10">
    <location>
        <begin position="272"/>
        <end position="529"/>
    </location>
</feature>
<dbReference type="InterPro" id="IPR018062">
    <property type="entry name" value="HTH_AraC-typ_CS"/>
</dbReference>
<evidence type="ECO:0000259" key="9">
    <source>
        <dbReference type="PROSITE" id="PS01124"/>
    </source>
</evidence>
<evidence type="ECO:0000256" key="8">
    <source>
        <dbReference type="SAM" id="Coils"/>
    </source>
</evidence>
<dbReference type="SUPFAM" id="SSF46689">
    <property type="entry name" value="Homeodomain-like"/>
    <property type="match status" value="2"/>
</dbReference>
<dbReference type="InterPro" id="IPR002491">
    <property type="entry name" value="ABC_transptr_periplasmic_BD"/>
</dbReference>
<evidence type="ECO:0000256" key="6">
    <source>
        <dbReference type="ARBA" id="ARBA00023125"/>
    </source>
</evidence>
<evidence type="ECO:0000256" key="3">
    <source>
        <dbReference type="ARBA" id="ARBA00022448"/>
    </source>
</evidence>
<evidence type="ECO:0000256" key="4">
    <source>
        <dbReference type="ARBA" id="ARBA00022729"/>
    </source>
</evidence>
<proteinExistence type="inferred from homology"/>
<dbReference type="InterPro" id="IPR018060">
    <property type="entry name" value="HTH_AraC"/>
</dbReference>
<feature type="coiled-coil region" evidence="8">
    <location>
        <begin position="372"/>
        <end position="399"/>
    </location>
</feature>
<dbReference type="InterPro" id="IPR009057">
    <property type="entry name" value="Homeodomain-like_sf"/>
</dbReference>
<dbReference type="SMART" id="SM00342">
    <property type="entry name" value="HTH_ARAC"/>
    <property type="match status" value="1"/>
</dbReference>
<keyword evidence="4" id="KW-0732">Signal</keyword>
<protein>
    <submittedName>
        <fullName evidence="11">Helix-turn-helix domain-containing protein</fullName>
    </submittedName>
</protein>
<evidence type="ECO:0000313" key="11">
    <source>
        <dbReference type="EMBL" id="MFC4601401.1"/>
    </source>
</evidence>
<dbReference type="Gene3D" id="3.40.50.1980">
    <property type="entry name" value="Nitrogenase molybdenum iron protein domain"/>
    <property type="match status" value="2"/>
</dbReference>
<evidence type="ECO:0000256" key="7">
    <source>
        <dbReference type="ARBA" id="ARBA00023163"/>
    </source>
</evidence>